<evidence type="ECO:0000256" key="5">
    <source>
        <dbReference type="SAM" id="Phobius"/>
    </source>
</evidence>
<dbReference type="GO" id="GO:0005886">
    <property type="term" value="C:plasma membrane"/>
    <property type="evidence" value="ECO:0007669"/>
    <property type="project" value="TreeGrafter"/>
</dbReference>
<feature type="transmembrane region" description="Helical" evidence="5">
    <location>
        <begin position="25"/>
        <end position="42"/>
    </location>
</feature>
<reference evidence="6 7" key="1">
    <citation type="submission" date="2019-01" db="EMBL/GenBank/DDBJ databases">
        <title>Ktedonosporobacter rubrisoli SCAWS-G2.</title>
        <authorList>
            <person name="Huang Y."/>
            <person name="Yan B."/>
        </authorList>
    </citation>
    <scope>NUCLEOTIDE SEQUENCE [LARGE SCALE GENOMIC DNA]</scope>
    <source>
        <strain evidence="6 7">SCAWS-G2</strain>
    </source>
</reference>
<evidence type="ECO:0000256" key="4">
    <source>
        <dbReference type="ARBA" id="ARBA00023136"/>
    </source>
</evidence>
<dbReference type="Proteomes" id="UP000290365">
    <property type="component" value="Chromosome"/>
</dbReference>
<keyword evidence="2 5" id="KW-0812">Transmembrane</keyword>
<gene>
    <name evidence="6" type="ORF">EPA93_20235</name>
</gene>
<feature type="transmembrane region" description="Helical" evidence="5">
    <location>
        <begin position="328"/>
        <end position="345"/>
    </location>
</feature>
<dbReference type="OrthoDB" id="92887at2"/>
<feature type="transmembrane region" description="Helical" evidence="5">
    <location>
        <begin position="48"/>
        <end position="69"/>
    </location>
</feature>
<dbReference type="Pfam" id="PF02361">
    <property type="entry name" value="CbiQ"/>
    <property type="match status" value="1"/>
</dbReference>
<dbReference type="AlphaFoldDB" id="A0A4V0YZ21"/>
<dbReference type="PANTHER" id="PTHR33514:SF13">
    <property type="entry name" value="PROTEIN ABCI12, CHLOROPLASTIC"/>
    <property type="match status" value="1"/>
</dbReference>
<name>A0A4V0YZ21_KTERU</name>
<evidence type="ECO:0000313" key="6">
    <source>
        <dbReference type="EMBL" id="QBD78201.1"/>
    </source>
</evidence>
<feature type="transmembrane region" description="Helical" evidence="5">
    <location>
        <begin position="190"/>
        <end position="210"/>
    </location>
</feature>
<feature type="transmembrane region" description="Helical" evidence="5">
    <location>
        <begin position="113"/>
        <end position="139"/>
    </location>
</feature>
<dbReference type="EMBL" id="CP035758">
    <property type="protein sequence ID" value="QBD78201.1"/>
    <property type="molecule type" value="Genomic_DNA"/>
</dbReference>
<dbReference type="RefSeq" id="WP_129889254.1">
    <property type="nucleotide sequence ID" value="NZ_CP035758.1"/>
</dbReference>
<proteinExistence type="predicted"/>
<protein>
    <submittedName>
        <fullName evidence="6">Energy-coupling factor transporter transmembrane protein EcfT</fullName>
    </submittedName>
</protein>
<dbReference type="CDD" id="cd16914">
    <property type="entry name" value="EcfT"/>
    <property type="match status" value="1"/>
</dbReference>
<accession>A0A4V0YZ21</accession>
<organism evidence="6 7">
    <name type="scientific">Ktedonosporobacter rubrisoli</name>
    <dbReference type="NCBI Taxonomy" id="2509675"/>
    <lineage>
        <taxon>Bacteria</taxon>
        <taxon>Bacillati</taxon>
        <taxon>Chloroflexota</taxon>
        <taxon>Ktedonobacteria</taxon>
        <taxon>Ktedonobacterales</taxon>
        <taxon>Ktedonosporobacteraceae</taxon>
        <taxon>Ktedonosporobacter</taxon>
    </lineage>
</organism>
<evidence type="ECO:0000256" key="1">
    <source>
        <dbReference type="ARBA" id="ARBA00004141"/>
    </source>
</evidence>
<keyword evidence="3 5" id="KW-1133">Transmembrane helix</keyword>
<keyword evidence="4 5" id="KW-0472">Membrane</keyword>
<sequence length="346" mass="38560">MLLENISLGIYYPGSSLLHRLRARTKLLALLWIVIWLTLLAQPHRWHFVPYIMAIVLILTGVALAGVAPREIWKRTWLLMILMAIGSLGLLFASPRGSKILLTIGPMPVFYGFLSQIVLICAGIALSLFLASLLPIAAWRKRWQRAGFKRLRIWLIIILLMAALFMWLTVGTQPGHAYLLGPLLVTEYNVWSIFTVYVVMLVLYVLSLLLTMTTTPVMLVEGLTLLLSPLRALKLPVDDFALMSLLALRFIPTLVEEVGLLMKAQTARGADIMHGTGRERLQSLVALFGPLMQNILRRASELAVALEARGYQADGKQVMLHETSLGRLDYIVLGVVLLATLGSLLF</sequence>
<keyword evidence="7" id="KW-1185">Reference proteome</keyword>
<dbReference type="KEGG" id="kbs:EPA93_20235"/>
<evidence type="ECO:0000313" key="7">
    <source>
        <dbReference type="Proteomes" id="UP000290365"/>
    </source>
</evidence>
<evidence type="ECO:0000256" key="3">
    <source>
        <dbReference type="ARBA" id="ARBA00022989"/>
    </source>
</evidence>
<dbReference type="PANTHER" id="PTHR33514">
    <property type="entry name" value="PROTEIN ABCI12, CHLOROPLASTIC"/>
    <property type="match status" value="1"/>
</dbReference>
<comment type="subcellular location">
    <subcellularLocation>
        <location evidence="1">Membrane</location>
        <topology evidence="1">Multi-pass membrane protein</topology>
    </subcellularLocation>
</comment>
<feature type="transmembrane region" description="Helical" evidence="5">
    <location>
        <begin position="76"/>
        <end position="93"/>
    </location>
</feature>
<dbReference type="InterPro" id="IPR003339">
    <property type="entry name" value="ABC/ECF_trnsptr_transmembrane"/>
</dbReference>
<feature type="transmembrane region" description="Helical" evidence="5">
    <location>
        <begin position="151"/>
        <end position="170"/>
    </location>
</feature>
<evidence type="ECO:0000256" key="2">
    <source>
        <dbReference type="ARBA" id="ARBA00022692"/>
    </source>
</evidence>